<evidence type="ECO:0000313" key="1">
    <source>
        <dbReference type="Proteomes" id="UP001652625"/>
    </source>
</evidence>
<dbReference type="PANTHER" id="PTHR47018">
    <property type="entry name" value="CXC DOMAIN-CONTAINING PROTEIN-RELATED"/>
    <property type="match status" value="1"/>
</dbReference>
<protein>
    <submittedName>
        <fullName evidence="2">Uncharacterized protein LOC136076646 isoform X1</fullName>
    </submittedName>
</protein>
<reference evidence="2" key="2">
    <citation type="submission" date="2025-08" db="UniProtKB">
        <authorList>
            <consortium name="RefSeq"/>
        </authorList>
    </citation>
    <scope>IDENTIFICATION</scope>
</reference>
<dbReference type="Proteomes" id="UP001652625">
    <property type="component" value="Chromosome 02"/>
</dbReference>
<reference evidence="1" key="1">
    <citation type="submission" date="2025-05" db="UniProtKB">
        <authorList>
            <consortium name="RefSeq"/>
        </authorList>
    </citation>
    <scope>NUCLEOTIDE SEQUENCE [LARGE SCALE GENOMIC DNA]</scope>
</reference>
<dbReference type="RefSeq" id="XP_065646026.1">
    <property type="nucleotide sequence ID" value="XM_065789954.1"/>
</dbReference>
<proteinExistence type="predicted"/>
<accession>A0ABM4BAS0</accession>
<organism evidence="1 2">
    <name type="scientific">Hydra vulgaris</name>
    <name type="common">Hydra</name>
    <name type="synonym">Hydra attenuata</name>
    <dbReference type="NCBI Taxonomy" id="6087"/>
    <lineage>
        <taxon>Eukaryota</taxon>
        <taxon>Metazoa</taxon>
        <taxon>Cnidaria</taxon>
        <taxon>Hydrozoa</taxon>
        <taxon>Hydroidolina</taxon>
        <taxon>Anthoathecata</taxon>
        <taxon>Aplanulata</taxon>
        <taxon>Hydridae</taxon>
        <taxon>Hydra</taxon>
    </lineage>
</organism>
<dbReference type="PANTHER" id="PTHR47018:SF3">
    <property type="entry name" value="MYCBP-ASSOCIATED PROTEIN"/>
    <property type="match status" value="1"/>
</dbReference>
<dbReference type="GeneID" id="136076646"/>
<keyword evidence="1" id="KW-1185">Reference proteome</keyword>
<evidence type="ECO:0000313" key="2">
    <source>
        <dbReference type="RefSeq" id="XP_065646026.1"/>
    </source>
</evidence>
<name>A0ABM4BAS0_HYDVU</name>
<gene>
    <name evidence="2" type="primary">LOC136076646</name>
</gene>
<sequence>MFMSKLFSLFVSIVYREENIDASNYKVSRLKSRIQAAFPQLIFLTPGKRNSSEKVLLENLSSGHFAEKSLVYDNETSQSESSQTEPLSDTDKPQNINYEFVDTSSIYRTALHFRNIINAIPDFFSTRPPLSSEFSFKNIENIVPPGLFNFFVWLLGIDDEPKIESYICIEETIKKKVLSLIQDCIYINSNGRKQTPKSVALSMATRQITGSKELIKILSGFGHCISYSATMRYETALASINLKEDVVLPQGTKDTSLSILVWDNIDFGEERRSGKGTNHMANEIIVQPLNIGPTQEKKEITVSKRPRTIQEPLSSILPYQIGKKESPKLKKLIEKINIDLVISSISIEKVKDQDRAYLLCKSQIQENSFPSWTAFNIGQNKAASHVSYIGYLPVVDAPVTDIATIYTILCRSVDIINKLNLKYGVVVCDEAVYSKIQMVRWKEPEFSNRFVVRLGEFHTMMSFMTAIAKRFDVSGFKDIVIKSGLVAEGAVKGILTGKHYNRSIMVHKIMFEALSRLRFESFLNSLDVDNRHEVEDFCLLLMELHGTSEFQWYIESGLFVEIRERYDEFVKISSERSSTFKFWSSYIDMVWLMLLFLRATRTTNWELHLDCVRMMLPWYFAYDRVNYARCLCPYWLEMKAIDSTHQGLLTEFKNNWTVQRQASSFSAIACDQAIEQTCNRDCKTNGGITGNTLNRGAVQRWILSQPERSLIAQQCKLLSGYVKESRVCKDLDVTRIRKDEKSVIDVMETVSSMINPFENEVTNDLVNIVTGIVAEGNYKRSRSSLPDRRQKLC</sequence>